<reference evidence="2 3" key="1">
    <citation type="submission" date="2020-08" db="EMBL/GenBank/DDBJ databases">
        <title>Functional genomics of gut bacteria from endangered species of beetles.</title>
        <authorList>
            <person name="Carlos-Shanley C."/>
        </authorList>
    </citation>
    <scope>NUCLEOTIDE SEQUENCE [LARGE SCALE GENOMIC DNA]</scope>
    <source>
        <strain evidence="2 3">S00198</strain>
    </source>
</reference>
<evidence type="ECO:0000313" key="2">
    <source>
        <dbReference type="EMBL" id="MBB6559853.1"/>
    </source>
</evidence>
<dbReference type="EMBL" id="JACHLK010000004">
    <property type="protein sequence ID" value="MBB6559853.1"/>
    <property type="molecule type" value="Genomic_DNA"/>
</dbReference>
<protein>
    <recommendedName>
        <fullName evidence="1">DUF1854 domain-containing protein</fullName>
    </recommendedName>
</protein>
<accession>A0A7X0PDD6</accession>
<dbReference type="InterPro" id="IPR015005">
    <property type="entry name" value="DUF1854"/>
</dbReference>
<organism evidence="2 3">
    <name type="scientific">Acidovorax soli</name>
    <dbReference type="NCBI Taxonomy" id="592050"/>
    <lineage>
        <taxon>Bacteria</taxon>
        <taxon>Pseudomonadati</taxon>
        <taxon>Pseudomonadota</taxon>
        <taxon>Betaproteobacteria</taxon>
        <taxon>Burkholderiales</taxon>
        <taxon>Comamonadaceae</taxon>
        <taxon>Acidovorax</taxon>
    </lineage>
</organism>
<proteinExistence type="predicted"/>
<feature type="domain" description="DUF1854" evidence="1">
    <location>
        <begin position="32"/>
        <end position="162"/>
    </location>
</feature>
<dbReference type="AlphaFoldDB" id="A0A7X0PDD6"/>
<dbReference type="RefSeq" id="WP_184857269.1">
    <property type="nucleotide sequence ID" value="NZ_JACHLK010000004.1"/>
</dbReference>
<comment type="caution">
    <text evidence="2">The sequence shown here is derived from an EMBL/GenBank/DDBJ whole genome shotgun (WGS) entry which is preliminary data.</text>
</comment>
<dbReference type="Pfam" id="PF08909">
    <property type="entry name" value="DUF1854"/>
    <property type="match status" value="1"/>
</dbReference>
<keyword evidence="3" id="KW-1185">Reference proteome</keyword>
<name>A0A7X0PDD6_9BURK</name>
<gene>
    <name evidence="2" type="ORF">HNP48_002525</name>
</gene>
<evidence type="ECO:0000313" key="3">
    <source>
        <dbReference type="Proteomes" id="UP000575083"/>
    </source>
</evidence>
<sequence length="163" mass="17942">MTDQTPSPASPVQLHRNPHGRLVLTLPDGTLHEGVVPVRAFPIAAPAEGLSLVGSDGHELLWLDRLDQLPPAGRALVEEELAVREFVPTIEKITAVSSFSTPSTWDVETDRGPARLVLKAEEDIRRLGGRTRLLIAAGEGVQFKVPDTTLLDRQSRRFLERFL</sequence>
<evidence type="ECO:0000259" key="1">
    <source>
        <dbReference type="Pfam" id="PF08909"/>
    </source>
</evidence>
<dbReference type="Proteomes" id="UP000575083">
    <property type="component" value="Unassembled WGS sequence"/>
</dbReference>